<proteinExistence type="predicted"/>
<evidence type="ECO:0000313" key="1">
    <source>
        <dbReference type="EMBL" id="KAJ7990611.1"/>
    </source>
</evidence>
<sequence>MVSLKELQKAIEGSLEEKGAKMRPPMASLRDVRASSSNIQIEATELHKLWDRYKSRPVPRRHLSSDSDETS</sequence>
<comment type="caution">
    <text evidence="1">The sequence shown here is derived from an EMBL/GenBank/DDBJ whole genome shotgun (WGS) entry which is preliminary data.</text>
</comment>
<gene>
    <name evidence="1" type="ORF">DPEC_G00302190</name>
</gene>
<accession>A0ACC2FGW1</accession>
<dbReference type="EMBL" id="CM055755">
    <property type="protein sequence ID" value="KAJ7990611.1"/>
    <property type="molecule type" value="Genomic_DNA"/>
</dbReference>
<reference evidence="1" key="1">
    <citation type="submission" date="2021-05" db="EMBL/GenBank/DDBJ databases">
        <authorList>
            <person name="Pan Q."/>
            <person name="Jouanno E."/>
            <person name="Zahm M."/>
            <person name="Klopp C."/>
            <person name="Cabau C."/>
            <person name="Louis A."/>
            <person name="Berthelot C."/>
            <person name="Parey E."/>
            <person name="Roest Crollius H."/>
            <person name="Montfort J."/>
            <person name="Robinson-Rechavi M."/>
            <person name="Bouchez O."/>
            <person name="Lampietro C."/>
            <person name="Lopez Roques C."/>
            <person name="Donnadieu C."/>
            <person name="Postlethwait J."/>
            <person name="Bobe J."/>
            <person name="Dillon D."/>
            <person name="Chandos A."/>
            <person name="von Hippel F."/>
            <person name="Guiguen Y."/>
        </authorList>
    </citation>
    <scope>NUCLEOTIDE SEQUENCE</scope>
    <source>
        <strain evidence="1">YG-Jan2019</strain>
    </source>
</reference>
<protein>
    <submittedName>
        <fullName evidence="1">Uncharacterized protein</fullName>
    </submittedName>
</protein>
<dbReference type="Proteomes" id="UP001157502">
    <property type="component" value="Chromosome 28"/>
</dbReference>
<name>A0ACC2FGW1_DALPE</name>
<keyword evidence="2" id="KW-1185">Reference proteome</keyword>
<evidence type="ECO:0000313" key="2">
    <source>
        <dbReference type="Proteomes" id="UP001157502"/>
    </source>
</evidence>
<organism evidence="1 2">
    <name type="scientific">Dallia pectoralis</name>
    <name type="common">Alaska blackfish</name>
    <dbReference type="NCBI Taxonomy" id="75939"/>
    <lineage>
        <taxon>Eukaryota</taxon>
        <taxon>Metazoa</taxon>
        <taxon>Chordata</taxon>
        <taxon>Craniata</taxon>
        <taxon>Vertebrata</taxon>
        <taxon>Euteleostomi</taxon>
        <taxon>Actinopterygii</taxon>
        <taxon>Neopterygii</taxon>
        <taxon>Teleostei</taxon>
        <taxon>Protacanthopterygii</taxon>
        <taxon>Esociformes</taxon>
        <taxon>Umbridae</taxon>
        <taxon>Dallia</taxon>
    </lineage>
</organism>